<dbReference type="InterPro" id="IPR011047">
    <property type="entry name" value="Quinoprotein_ADH-like_sf"/>
</dbReference>
<gene>
    <name evidence="2" type="ORF">E8M63_13845</name>
</gene>
<feature type="domain" description="Pyrrolo-quinoline quinone repeat" evidence="1">
    <location>
        <begin position="8"/>
        <end position="65"/>
    </location>
</feature>
<dbReference type="EMBL" id="SUQX01000242">
    <property type="protein sequence ID" value="TJX00982.1"/>
    <property type="molecule type" value="Genomic_DNA"/>
</dbReference>
<protein>
    <submittedName>
        <fullName evidence="2">PQQ-dependent dehydrogenase, methanol/ethanol family</fullName>
    </submittedName>
</protein>
<evidence type="ECO:0000313" key="2">
    <source>
        <dbReference type="EMBL" id="TJX00982.1"/>
    </source>
</evidence>
<evidence type="ECO:0000259" key="1">
    <source>
        <dbReference type="Pfam" id="PF01011"/>
    </source>
</evidence>
<sequence length="107" mass="11583">HDYKTSQLFGAVTATAGDLVLAGGTNDRAFRIFNAKTGELLWEQKTNSGIMAMPMSYEVDGTQYIAVQSGWGVDAQRIQDALAGKVKGFENNVPQGGVIWVFALDKK</sequence>
<dbReference type="SUPFAM" id="SSF50998">
    <property type="entry name" value="Quinoprotein alcohol dehydrogenase-like"/>
    <property type="match status" value="1"/>
</dbReference>
<organism evidence="2 3">
    <name type="scientific">Neisseria gonorrhoeae</name>
    <dbReference type="NCBI Taxonomy" id="485"/>
    <lineage>
        <taxon>Bacteria</taxon>
        <taxon>Pseudomonadati</taxon>
        <taxon>Pseudomonadota</taxon>
        <taxon>Betaproteobacteria</taxon>
        <taxon>Neisseriales</taxon>
        <taxon>Neisseriaceae</taxon>
        <taxon>Neisseria</taxon>
    </lineage>
</organism>
<dbReference type="Proteomes" id="UP000307092">
    <property type="component" value="Unassembled WGS sequence"/>
</dbReference>
<reference evidence="2 3" key="1">
    <citation type="submission" date="2019-04" db="EMBL/GenBank/DDBJ databases">
        <title>The CDC panel for molecular diagnostics of ciprofloxacin resistance and its use for research and clinical development.</title>
        <authorList>
            <person name="Liu H."/>
            <person name="Tang K."/>
            <person name="Pham C."/>
            <person name="Schmerer M."/>
        </authorList>
    </citation>
    <scope>NUCLEOTIDE SEQUENCE [LARGE SCALE GENOMIC DNA]</scope>
    <source>
        <strain evidence="2 3">LRRBGS_0742</strain>
    </source>
</reference>
<dbReference type="InterPro" id="IPR002372">
    <property type="entry name" value="PQQ_rpt_dom"/>
</dbReference>
<dbReference type="Pfam" id="PF01011">
    <property type="entry name" value="PQQ"/>
    <property type="match status" value="1"/>
</dbReference>
<dbReference type="Gene3D" id="2.140.10.10">
    <property type="entry name" value="Quinoprotein alcohol dehydrogenase-like superfamily"/>
    <property type="match status" value="1"/>
</dbReference>
<evidence type="ECO:0000313" key="3">
    <source>
        <dbReference type="Proteomes" id="UP000307092"/>
    </source>
</evidence>
<comment type="caution">
    <text evidence="2">The sequence shown here is derived from an EMBL/GenBank/DDBJ whole genome shotgun (WGS) entry which is preliminary data.</text>
</comment>
<proteinExistence type="predicted"/>
<feature type="non-terminal residue" evidence="2">
    <location>
        <position position="1"/>
    </location>
</feature>
<dbReference type="AlphaFoldDB" id="A0AAX2TLC8"/>
<accession>A0AAX2TLC8</accession>
<name>A0AAX2TLC8_NEIGO</name>